<evidence type="ECO:0000313" key="3">
    <source>
        <dbReference type="Proteomes" id="UP000545876"/>
    </source>
</evidence>
<keyword evidence="1" id="KW-1133">Transmembrane helix</keyword>
<dbReference type="Proteomes" id="UP000545876">
    <property type="component" value="Unassembled WGS sequence"/>
</dbReference>
<feature type="transmembrane region" description="Helical" evidence="1">
    <location>
        <begin position="132"/>
        <end position="152"/>
    </location>
</feature>
<gene>
    <name evidence="2" type="ORF">GX656_00275</name>
</gene>
<feature type="transmembrane region" description="Helical" evidence="1">
    <location>
        <begin position="49"/>
        <end position="74"/>
    </location>
</feature>
<feature type="transmembrane region" description="Helical" evidence="1">
    <location>
        <begin position="6"/>
        <end position="29"/>
    </location>
</feature>
<comment type="caution">
    <text evidence="2">The sequence shown here is derived from an EMBL/GenBank/DDBJ whole genome shotgun (WGS) entry which is preliminary data.</text>
</comment>
<keyword evidence="1" id="KW-0472">Membrane</keyword>
<reference evidence="2 3" key="1">
    <citation type="journal article" date="2020" name="Biotechnol. Biofuels">
        <title>New insights from the biogas microbiome by comprehensive genome-resolved metagenomics of nearly 1600 species originating from multiple anaerobic digesters.</title>
        <authorList>
            <person name="Campanaro S."/>
            <person name="Treu L."/>
            <person name="Rodriguez-R L.M."/>
            <person name="Kovalovszki A."/>
            <person name="Ziels R.M."/>
            <person name="Maus I."/>
            <person name="Zhu X."/>
            <person name="Kougias P.G."/>
            <person name="Basile A."/>
            <person name="Luo G."/>
            <person name="Schluter A."/>
            <person name="Konstantinidis K.T."/>
            <person name="Angelidaki I."/>
        </authorList>
    </citation>
    <scope>NUCLEOTIDE SEQUENCE [LARGE SCALE GENOMIC DNA]</scope>
    <source>
        <strain evidence="2">AS06rmzACSIP_65</strain>
    </source>
</reference>
<keyword evidence="1" id="KW-0812">Transmembrane</keyword>
<evidence type="ECO:0008006" key="4">
    <source>
        <dbReference type="Google" id="ProtNLM"/>
    </source>
</evidence>
<dbReference type="EMBL" id="JAAZBX010000001">
    <property type="protein sequence ID" value="NLD25066.1"/>
    <property type="molecule type" value="Genomic_DNA"/>
</dbReference>
<organism evidence="2 3">
    <name type="scientific">Candidatus Dojkabacteria bacterium</name>
    <dbReference type="NCBI Taxonomy" id="2099670"/>
    <lineage>
        <taxon>Bacteria</taxon>
        <taxon>Candidatus Dojkabacteria</taxon>
    </lineage>
</organism>
<sequence>MGEITGVLFFVLSALGGLLFVGGIIYLIVYFTKDKEKKTSFNMNTLLHIYFYVVSLVSLAISMIGLVIFINALMSYKFGVPFSYNLQEVNSPIEIEGQTTEPLCFEGYPMEIEGQKVCFNNEKQKAEIVNGLSFFVSMIIIFALHKIGLHLVEKKEKFVWLKKIYNFLSLIGYSVVGIISIPMATYLLVNYIYFRPDSIVQINPPSIPVAISIVTIPVWITFLIKTLRSKEVIINK</sequence>
<proteinExistence type="predicted"/>
<protein>
    <recommendedName>
        <fullName evidence="4">DUF5671 domain-containing protein</fullName>
    </recommendedName>
</protein>
<dbReference type="AlphaFoldDB" id="A0A847CZY0"/>
<evidence type="ECO:0000256" key="1">
    <source>
        <dbReference type="SAM" id="Phobius"/>
    </source>
</evidence>
<evidence type="ECO:0000313" key="2">
    <source>
        <dbReference type="EMBL" id="NLD25066.1"/>
    </source>
</evidence>
<name>A0A847CZY0_9BACT</name>
<feature type="transmembrane region" description="Helical" evidence="1">
    <location>
        <begin position="209"/>
        <end position="227"/>
    </location>
</feature>
<feature type="transmembrane region" description="Helical" evidence="1">
    <location>
        <begin position="164"/>
        <end position="189"/>
    </location>
</feature>
<accession>A0A847CZY0</accession>